<gene>
    <name evidence="2" type="ORF">S06H3_14700</name>
</gene>
<feature type="region of interest" description="Disordered" evidence="1">
    <location>
        <begin position="75"/>
        <end position="99"/>
    </location>
</feature>
<evidence type="ECO:0000313" key="2">
    <source>
        <dbReference type="EMBL" id="GAI04696.1"/>
    </source>
</evidence>
<reference evidence="2" key="1">
    <citation type="journal article" date="2014" name="Front. Microbiol.">
        <title>High frequency of phylogenetically diverse reductive dehalogenase-homologous genes in deep subseafloor sedimentary metagenomes.</title>
        <authorList>
            <person name="Kawai M."/>
            <person name="Futagami T."/>
            <person name="Toyoda A."/>
            <person name="Takaki Y."/>
            <person name="Nishi S."/>
            <person name="Hori S."/>
            <person name="Arai W."/>
            <person name="Tsubouchi T."/>
            <person name="Morono Y."/>
            <person name="Uchiyama I."/>
            <person name="Ito T."/>
            <person name="Fujiyama A."/>
            <person name="Inagaki F."/>
            <person name="Takami H."/>
        </authorList>
    </citation>
    <scope>NUCLEOTIDE SEQUENCE</scope>
    <source>
        <strain evidence="2">Expedition CK06-06</strain>
    </source>
</reference>
<protein>
    <submittedName>
        <fullName evidence="2">Uncharacterized protein</fullName>
    </submittedName>
</protein>
<dbReference type="EMBL" id="BARV01007198">
    <property type="protein sequence ID" value="GAI04696.1"/>
    <property type="molecule type" value="Genomic_DNA"/>
</dbReference>
<evidence type="ECO:0000256" key="1">
    <source>
        <dbReference type="SAM" id="MobiDB-lite"/>
    </source>
</evidence>
<proteinExistence type="predicted"/>
<comment type="caution">
    <text evidence="2">The sequence shown here is derived from an EMBL/GenBank/DDBJ whole genome shotgun (WGS) entry which is preliminary data.</text>
</comment>
<dbReference type="AlphaFoldDB" id="X1LFR6"/>
<organism evidence="2">
    <name type="scientific">marine sediment metagenome</name>
    <dbReference type="NCBI Taxonomy" id="412755"/>
    <lineage>
        <taxon>unclassified sequences</taxon>
        <taxon>metagenomes</taxon>
        <taxon>ecological metagenomes</taxon>
    </lineage>
</organism>
<name>X1LFR6_9ZZZZ</name>
<accession>X1LFR6</accession>
<sequence length="99" mass="11366">MEENCKNCMFSRPAWAVYTGQAYKGETLVCARNSPRPSTGSREYWPRVCPLGWCGDFRHGTGGEPYLYKMSPEQRKKQLKGLRNSQAKRKKAIDTMNET</sequence>